<dbReference type="EMBL" id="MTAO01000007">
    <property type="protein sequence ID" value="POE26142.1"/>
    <property type="molecule type" value="Genomic_DNA"/>
</dbReference>
<organism evidence="2 4">
    <name type="scientific">Pectobacterium odoriferum</name>
    <dbReference type="NCBI Taxonomy" id="78398"/>
    <lineage>
        <taxon>Bacteria</taxon>
        <taxon>Pseudomonadati</taxon>
        <taxon>Pseudomonadota</taxon>
        <taxon>Gammaproteobacteria</taxon>
        <taxon>Enterobacterales</taxon>
        <taxon>Pectobacteriaceae</taxon>
        <taxon>Pectobacterium</taxon>
    </lineage>
</organism>
<comment type="caution">
    <text evidence="2">The sequence shown here is derived from an EMBL/GenBank/DDBJ whole genome shotgun (WGS) entry which is preliminary data.</text>
</comment>
<reference evidence="1 3" key="1">
    <citation type="submission" date="2014-08" db="EMBL/GenBank/DDBJ databases">
        <title>Genome sequences of NCPPB Pectobacterium isolates.</title>
        <authorList>
            <person name="Glover R.H."/>
            <person name="Sapp M."/>
            <person name="Elphinstone J."/>
        </authorList>
    </citation>
    <scope>NUCLEOTIDE SEQUENCE [LARGE SCALE GENOMIC DNA]</scope>
    <source>
        <strain evidence="1 3">NCPPB3841</strain>
    </source>
</reference>
<proteinExistence type="predicted"/>
<sequence>MPLRSVTAYCRIFIPCCDCGLLFEGDGETWQWREGNALWLRWEIRADSQRIDVTFTSEGRAAPAVY</sequence>
<evidence type="ECO:0000313" key="3">
    <source>
        <dbReference type="Proteomes" id="UP000029447"/>
    </source>
</evidence>
<accession>A0ABD6VNV0</accession>
<reference evidence="2 4" key="2">
    <citation type="submission" date="2017-01" db="EMBL/GenBank/DDBJ databases">
        <title>Comparative Genomics of 38 Pectobacterium strains comprising three species revealed the characteristics of Pectobacterium carotovorum.</title>
        <authorList>
            <person name="Xie H."/>
            <person name="Ma Y."/>
            <person name="Li X."/>
        </authorList>
    </citation>
    <scope>NUCLEOTIDE SEQUENCE [LARGE SCALE GENOMIC DNA]</scope>
    <source>
        <strain evidence="2 4">Q142</strain>
    </source>
</reference>
<evidence type="ECO:0000313" key="4">
    <source>
        <dbReference type="Proteomes" id="UP000237274"/>
    </source>
</evidence>
<evidence type="ECO:0000313" key="1">
    <source>
        <dbReference type="EMBL" id="KGA41601.1"/>
    </source>
</evidence>
<protein>
    <recommendedName>
        <fullName evidence="5">DUF5348 domain-containing protein</fullName>
    </recommendedName>
</protein>
<keyword evidence="3" id="KW-1185">Reference proteome</keyword>
<name>A0ABD6VNV0_9GAMM</name>
<dbReference type="EMBL" id="JQOF01000007">
    <property type="protein sequence ID" value="KGA41601.1"/>
    <property type="molecule type" value="Genomic_DNA"/>
</dbReference>
<dbReference type="Proteomes" id="UP000029447">
    <property type="component" value="Unassembled WGS sequence"/>
</dbReference>
<evidence type="ECO:0008006" key="5">
    <source>
        <dbReference type="Google" id="ProtNLM"/>
    </source>
</evidence>
<gene>
    <name evidence="2" type="ORF">BV926_12100</name>
    <name evidence="1" type="ORF">KU75_10080</name>
</gene>
<dbReference type="AlphaFoldDB" id="A0ABD6VNV0"/>
<evidence type="ECO:0000313" key="2">
    <source>
        <dbReference type="EMBL" id="POE26142.1"/>
    </source>
</evidence>
<dbReference type="Proteomes" id="UP000237274">
    <property type="component" value="Unassembled WGS sequence"/>
</dbReference>